<sequence length="109" mass="12811">MSCKKRTQPGLVKWNNEETKALIALWGQEETQRKLGKMHRNRDIFEEIASGLMKIGFEKTAEQCKTKVKNLKSRYRTVLDHNNKSGNDPMFMPFFDDLHTLLRDRPTSR</sequence>
<accession>C3YK78</accession>
<feature type="non-terminal residue" evidence="2">
    <location>
        <position position="109"/>
    </location>
</feature>
<feature type="domain" description="Myb/SANT-like DNA-binding" evidence="1">
    <location>
        <begin position="13"/>
        <end position="100"/>
    </location>
</feature>
<dbReference type="AlphaFoldDB" id="C3YK78"/>
<dbReference type="EMBL" id="GG666520">
    <property type="protein sequence ID" value="EEN59535.1"/>
    <property type="molecule type" value="Genomic_DNA"/>
</dbReference>
<evidence type="ECO:0000313" key="2">
    <source>
        <dbReference type="EMBL" id="EEN59535.1"/>
    </source>
</evidence>
<protein>
    <recommendedName>
        <fullName evidence="1">Myb/SANT-like DNA-binding domain-containing protein</fullName>
    </recommendedName>
</protein>
<dbReference type="InParanoid" id="C3YK78"/>
<evidence type="ECO:0000259" key="1">
    <source>
        <dbReference type="Pfam" id="PF13837"/>
    </source>
</evidence>
<name>C3YK78_BRAFL</name>
<dbReference type="PANTHER" id="PTHR47595">
    <property type="entry name" value="HEAT SHOCK 70 KDA PROTEIN 14"/>
    <property type="match status" value="1"/>
</dbReference>
<dbReference type="InterPro" id="IPR044822">
    <property type="entry name" value="Myb_DNA-bind_4"/>
</dbReference>
<proteinExistence type="predicted"/>
<gene>
    <name evidence="2" type="ORF">BRAFLDRAFT_220166</name>
</gene>
<dbReference type="eggNOG" id="KOG1721">
    <property type="taxonomic scope" value="Eukaryota"/>
</dbReference>
<dbReference type="Pfam" id="PF13837">
    <property type="entry name" value="Myb_DNA-bind_4"/>
    <property type="match status" value="1"/>
</dbReference>
<reference evidence="2" key="1">
    <citation type="journal article" date="2008" name="Nature">
        <title>The amphioxus genome and the evolution of the chordate karyotype.</title>
        <authorList>
            <consortium name="US DOE Joint Genome Institute (JGI-PGF)"/>
            <person name="Putnam N.H."/>
            <person name="Butts T."/>
            <person name="Ferrier D.E.K."/>
            <person name="Furlong R.F."/>
            <person name="Hellsten U."/>
            <person name="Kawashima T."/>
            <person name="Robinson-Rechavi M."/>
            <person name="Shoguchi E."/>
            <person name="Terry A."/>
            <person name="Yu J.-K."/>
            <person name="Benito-Gutierrez E.L."/>
            <person name="Dubchak I."/>
            <person name="Garcia-Fernandez J."/>
            <person name="Gibson-Brown J.J."/>
            <person name="Grigoriev I.V."/>
            <person name="Horton A.C."/>
            <person name="de Jong P.J."/>
            <person name="Jurka J."/>
            <person name="Kapitonov V.V."/>
            <person name="Kohara Y."/>
            <person name="Kuroki Y."/>
            <person name="Lindquist E."/>
            <person name="Lucas S."/>
            <person name="Osoegawa K."/>
            <person name="Pennacchio L.A."/>
            <person name="Salamov A.A."/>
            <person name="Satou Y."/>
            <person name="Sauka-Spengler T."/>
            <person name="Schmutz J."/>
            <person name="Shin-I T."/>
            <person name="Toyoda A."/>
            <person name="Bronner-Fraser M."/>
            <person name="Fujiyama A."/>
            <person name="Holland L.Z."/>
            <person name="Holland P.W.H."/>
            <person name="Satoh N."/>
            <person name="Rokhsar D.S."/>
        </authorList>
    </citation>
    <scope>NUCLEOTIDE SEQUENCE [LARGE SCALE GENOMIC DNA]</scope>
    <source>
        <strain evidence="2">S238N-H82</strain>
        <tissue evidence="2">Testes</tissue>
    </source>
</reference>
<dbReference type="FunFam" id="1.10.10.60:FF:000032">
    <property type="entry name" value="Zinc finger and SCAN domain-containing 20"/>
    <property type="match status" value="1"/>
</dbReference>
<organism>
    <name type="scientific">Branchiostoma floridae</name>
    <name type="common">Florida lancelet</name>
    <name type="synonym">Amphioxus</name>
    <dbReference type="NCBI Taxonomy" id="7739"/>
    <lineage>
        <taxon>Eukaryota</taxon>
        <taxon>Metazoa</taxon>
        <taxon>Chordata</taxon>
        <taxon>Cephalochordata</taxon>
        <taxon>Leptocardii</taxon>
        <taxon>Amphioxiformes</taxon>
        <taxon>Branchiostomatidae</taxon>
        <taxon>Branchiostoma</taxon>
    </lineage>
</organism>
<dbReference type="Gene3D" id="1.10.10.60">
    <property type="entry name" value="Homeodomain-like"/>
    <property type="match status" value="1"/>
</dbReference>
<dbReference type="PANTHER" id="PTHR47595:SF1">
    <property type="entry name" value="MYB_SANT-LIKE DNA-BINDING DOMAIN-CONTAINING PROTEIN"/>
    <property type="match status" value="1"/>
</dbReference>